<dbReference type="KEGG" id="loi:92359513"/>
<accession>A0A836KPM3</accession>
<protein>
    <submittedName>
        <fullName evidence="2">Uncharacterized protein</fullName>
    </submittedName>
</protein>
<evidence type="ECO:0000256" key="1">
    <source>
        <dbReference type="SAM" id="MobiDB-lite"/>
    </source>
</evidence>
<feature type="region of interest" description="Disordered" evidence="1">
    <location>
        <begin position="1"/>
        <end position="41"/>
    </location>
</feature>
<dbReference type="AlphaFoldDB" id="A0A836KPM3"/>
<proteinExistence type="predicted"/>
<dbReference type="GeneID" id="92359513"/>
<name>A0A836KPM3_9TRYP</name>
<dbReference type="Proteomes" id="UP000674143">
    <property type="component" value="Unassembled WGS sequence"/>
</dbReference>
<comment type="caution">
    <text evidence="2">The sequence shown here is derived from an EMBL/GenBank/DDBJ whole genome shotgun (WGS) entry which is preliminary data.</text>
</comment>
<sequence length="237" mass="26516">MTAPTNKKSENSAPEPDDDDAHQNVIASSETRRHAQTCGQTKLRNEMKTSKIKCSVARGESERGCVPLQRCAHVLRGGIRLPIEHSAAVADRADMPFMWLHVRSECFQYTSIAWSRTAYRALAARAFFPHSSSSTLPHTRRCARLFRFLLLLLSFRCVSRCVAASHVGRGAPASIDLFSPNTSELSPSDRTDPRGFHTAHTHTHTHRQTNREIDTQTMTTPMHRQANTPTGRRKLCG</sequence>
<gene>
    <name evidence="2" type="ORF">LSCM4_03582</name>
</gene>
<evidence type="ECO:0000313" key="2">
    <source>
        <dbReference type="EMBL" id="KAG5473513.1"/>
    </source>
</evidence>
<feature type="compositionally biased region" description="Basic residues" evidence="1">
    <location>
        <begin position="197"/>
        <end position="208"/>
    </location>
</feature>
<dbReference type="EMBL" id="JAFHLR010000029">
    <property type="protein sequence ID" value="KAG5473513.1"/>
    <property type="molecule type" value="Genomic_DNA"/>
</dbReference>
<reference evidence="3" key="2">
    <citation type="journal article" date="2021" name="Sci. Data">
        <title>Chromosome-scale genome sequencing, assembly and annotation of six genomes from subfamily Leishmaniinae.</title>
        <authorList>
            <person name="Almutairi H."/>
            <person name="Urbaniak M.D."/>
            <person name="Bates M.D."/>
            <person name="Jariyapan N."/>
            <person name="Kwakye-Nuako G."/>
            <person name="Thomaz Soccol V."/>
            <person name="Al-Salem W.S."/>
            <person name="Dillon R.J."/>
            <person name="Bates P.A."/>
            <person name="Gatherer D."/>
        </authorList>
    </citation>
    <scope>NUCLEOTIDE SEQUENCE [LARGE SCALE GENOMIC DNA]</scope>
</reference>
<organism evidence="2 3">
    <name type="scientific">Leishmania orientalis</name>
    <dbReference type="NCBI Taxonomy" id="2249476"/>
    <lineage>
        <taxon>Eukaryota</taxon>
        <taxon>Discoba</taxon>
        <taxon>Euglenozoa</taxon>
        <taxon>Kinetoplastea</taxon>
        <taxon>Metakinetoplastina</taxon>
        <taxon>Trypanosomatida</taxon>
        <taxon>Trypanosomatidae</taxon>
        <taxon>Leishmaniinae</taxon>
        <taxon>Leishmania</taxon>
    </lineage>
</organism>
<reference evidence="3" key="1">
    <citation type="journal article" date="2021" name="Microbiol. Resour. Announc.">
        <title>LGAAP: Leishmaniinae Genome Assembly and Annotation Pipeline.</title>
        <authorList>
            <person name="Almutairi H."/>
            <person name="Urbaniak M.D."/>
            <person name="Bates M.D."/>
            <person name="Jariyapan N."/>
            <person name="Kwakye-Nuako G."/>
            <person name="Thomaz-Soccol V."/>
            <person name="Al-Salem W.S."/>
            <person name="Dillon R.J."/>
            <person name="Bates P.A."/>
            <person name="Gatherer D."/>
        </authorList>
    </citation>
    <scope>NUCLEOTIDE SEQUENCE [LARGE SCALE GENOMIC DNA]</scope>
</reference>
<dbReference type="RefSeq" id="XP_067061516.1">
    <property type="nucleotide sequence ID" value="XM_067205579.1"/>
</dbReference>
<feature type="region of interest" description="Disordered" evidence="1">
    <location>
        <begin position="178"/>
        <end position="237"/>
    </location>
</feature>
<evidence type="ECO:0000313" key="3">
    <source>
        <dbReference type="Proteomes" id="UP000674143"/>
    </source>
</evidence>
<feature type="compositionally biased region" description="Polar residues" evidence="1">
    <location>
        <begin position="215"/>
        <end position="230"/>
    </location>
</feature>
<keyword evidence="3" id="KW-1185">Reference proteome</keyword>